<reference evidence="2 3" key="1">
    <citation type="submission" date="2011-08" db="EMBL/GenBank/DDBJ databases">
        <authorList>
            <person name="Liu Z.J."/>
            <person name="Shi F.L."/>
            <person name="Lu J.Q."/>
            <person name="Li M."/>
            <person name="Wang Z.L."/>
        </authorList>
    </citation>
    <scope>NUCLEOTIDE SEQUENCE [LARGE SCALE GENOMIC DNA]</scope>
    <source>
        <strain evidence="2 3">USNM 41457</strain>
    </source>
</reference>
<gene>
    <name evidence="2" type="ORF">EDEG_02537</name>
</gene>
<dbReference type="GO" id="GO:0008278">
    <property type="term" value="C:cohesin complex"/>
    <property type="evidence" value="ECO:0007669"/>
    <property type="project" value="TreeGrafter"/>
</dbReference>
<evidence type="ECO:0000259" key="1">
    <source>
        <dbReference type="PROSITE" id="PS51425"/>
    </source>
</evidence>
<reference evidence="3" key="2">
    <citation type="submission" date="2015-07" db="EMBL/GenBank/DDBJ databases">
        <title>Contrasting host-pathogen interactions and genome evolution in two generalist and specialist microsporidian pathogens of mosquitoes.</title>
        <authorList>
            <consortium name="The Broad Institute Genomics Platform"/>
            <consortium name="The Broad Institute Genome Sequencing Center for Infectious Disease"/>
            <person name="Cuomo C.A."/>
            <person name="Sanscrainte N.D."/>
            <person name="Goldberg J.M."/>
            <person name="Heiman D."/>
            <person name="Young S."/>
            <person name="Zeng Q."/>
            <person name="Becnel J.J."/>
            <person name="Birren B.W."/>
        </authorList>
    </citation>
    <scope>NUCLEOTIDE SEQUENCE [LARGE SCALE GENOMIC DNA]</scope>
    <source>
        <strain evidence="3">USNM 41457</strain>
    </source>
</reference>
<feature type="domain" description="SCD" evidence="1">
    <location>
        <begin position="220"/>
        <end position="305"/>
    </location>
</feature>
<accession>J9DKH5</accession>
<dbReference type="GO" id="GO:0005634">
    <property type="term" value="C:nucleus"/>
    <property type="evidence" value="ECO:0007669"/>
    <property type="project" value="TreeGrafter"/>
</dbReference>
<proteinExistence type="predicted"/>
<dbReference type="GO" id="GO:0007062">
    <property type="term" value="P:sister chromatid cohesion"/>
    <property type="evidence" value="ECO:0007669"/>
    <property type="project" value="TreeGrafter"/>
</dbReference>
<keyword evidence="3" id="KW-1185">Reference proteome</keyword>
<dbReference type="PANTHER" id="PTHR11199">
    <property type="entry name" value="STROMAL ANTIGEN"/>
    <property type="match status" value="1"/>
</dbReference>
<dbReference type="HOGENOM" id="CLU_397203_0_0_1"/>
<dbReference type="PROSITE" id="PS51425">
    <property type="entry name" value="SCD"/>
    <property type="match status" value="1"/>
</dbReference>
<sequence>IFYNDFLQSTNMKSILKDYKALNISFTNLIQNLPFLNAKQLNNLFNLVTLIKDIDFDAIIKLTRSNDRNLRNISTNVCLYYAKYLLGKGKNRKAKFKRTGSFDLKTNKSVLEYCNRINNNNNKVLDHKIEEEEEVDVLIKKTKGTNSKVPKKNILELDDNENIDANQEIKRTYSKSLSEKKSEHSKVQLINAKNNTIEILSKNKNDEYLDLIEKIYEEVFLLRYRDIDPSIRSICISYLTEYINLSVLFQENQYLKYIIWGINDKSDQVKRSCIKGLLKILKNNEITNSCKKRIIGNFKMLLDSLLYVCFNDSFKSNCIILLLELFEHDIIEFNSIFDITFDDTIKNIANDANISNVNNKNVFDTNVCNKVFELFDIVDENNAKKILNFMESKFGWLNAIILLYKKCKNILGSLKLSEEEVKTLINAYFEKKNYSQCSNSNDLNLEYSIKNSNNNLEHSNIYPTDDKQTTRRIKRIKSIKIQRKNANNDDGNELNDYINIRIKTDSDKNTKVTNGSTLLYKNLEESIYGCKPEHINDSPKRNILEPINNYINKINTNINVKPSVQIFENSSTLKNLSIEEFTELLSLIITKDHNLIHELTKIIYCYKENIKVLNNLVNSFVKMSEEFFTIENEGILDILYEKTLFIENYFVLLKKLELIFDSKVNLILTEFKEKIKNYHYDNMLNNIETIEILL</sequence>
<feature type="non-terminal residue" evidence="2">
    <location>
        <position position="1"/>
    </location>
</feature>
<dbReference type="InParanoid" id="J9DKH5"/>
<dbReference type="GO" id="GO:0003682">
    <property type="term" value="F:chromatin binding"/>
    <property type="evidence" value="ECO:0007669"/>
    <property type="project" value="TreeGrafter"/>
</dbReference>
<name>J9DKH5_EDHAE</name>
<comment type="caution">
    <text evidence="2">The sequence shown here is derived from an EMBL/GenBank/DDBJ whole genome shotgun (WGS) entry which is preliminary data.</text>
</comment>
<dbReference type="PANTHER" id="PTHR11199:SF0">
    <property type="entry name" value="LD34181P-RELATED"/>
    <property type="match status" value="1"/>
</dbReference>
<dbReference type="AlphaFoldDB" id="J9DKH5"/>
<dbReference type="InterPro" id="IPR039662">
    <property type="entry name" value="Cohesin_Scc3/SA"/>
</dbReference>
<dbReference type="Proteomes" id="UP000003163">
    <property type="component" value="Unassembled WGS sequence"/>
</dbReference>
<evidence type="ECO:0000313" key="2">
    <source>
        <dbReference type="EMBL" id="EJW03085.1"/>
    </source>
</evidence>
<dbReference type="OrthoDB" id="2190075at2759"/>
<dbReference type="Pfam" id="PF21581">
    <property type="entry name" value="SCD"/>
    <property type="match status" value="1"/>
</dbReference>
<dbReference type="GO" id="GO:0000785">
    <property type="term" value="C:chromatin"/>
    <property type="evidence" value="ECO:0007669"/>
    <property type="project" value="TreeGrafter"/>
</dbReference>
<evidence type="ECO:0000313" key="3">
    <source>
        <dbReference type="Proteomes" id="UP000003163"/>
    </source>
</evidence>
<dbReference type="VEuPathDB" id="MicrosporidiaDB:EDEG_02537"/>
<dbReference type="EMBL" id="AFBI03000046">
    <property type="protein sequence ID" value="EJW03085.1"/>
    <property type="molecule type" value="Genomic_DNA"/>
</dbReference>
<organism evidence="2 3">
    <name type="scientific">Edhazardia aedis (strain USNM 41457)</name>
    <name type="common">Microsporidian parasite</name>
    <dbReference type="NCBI Taxonomy" id="1003232"/>
    <lineage>
        <taxon>Eukaryota</taxon>
        <taxon>Fungi</taxon>
        <taxon>Fungi incertae sedis</taxon>
        <taxon>Microsporidia</taxon>
        <taxon>Edhazardia</taxon>
    </lineage>
</organism>
<dbReference type="STRING" id="1003232.J9DKH5"/>
<dbReference type="InterPro" id="IPR020839">
    <property type="entry name" value="SCD"/>
</dbReference>
<protein>
    <recommendedName>
        <fullName evidence="1">SCD domain-containing protein</fullName>
    </recommendedName>
</protein>